<dbReference type="Proteomes" id="UP000005237">
    <property type="component" value="Unassembled WGS sequence"/>
</dbReference>
<evidence type="ECO:0000313" key="3">
    <source>
        <dbReference type="Proteomes" id="UP000005237"/>
    </source>
</evidence>
<organism evidence="2 3">
    <name type="scientific">Caenorhabditis japonica</name>
    <dbReference type="NCBI Taxonomy" id="281687"/>
    <lineage>
        <taxon>Eukaryota</taxon>
        <taxon>Metazoa</taxon>
        <taxon>Ecdysozoa</taxon>
        <taxon>Nematoda</taxon>
        <taxon>Chromadorea</taxon>
        <taxon>Rhabditida</taxon>
        <taxon>Rhabditina</taxon>
        <taxon>Rhabditomorpha</taxon>
        <taxon>Rhabditoidea</taxon>
        <taxon>Rhabditidae</taxon>
        <taxon>Peloderinae</taxon>
        <taxon>Caenorhabditis</taxon>
    </lineage>
</organism>
<name>A0A8R1DJ73_CAEJA</name>
<evidence type="ECO:0000256" key="1">
    <source>
        <dbReference type="SAM" id="SignalP"/>
    </source>
</evidence>
<reference evidence="2" key="2">
    <citation type="submission" date="2022-06" db="UniProtKB">
        <authorList>
            <consortium name="EnsemblMetazoa"/>
        </authorList>
    </citation>
    <scope>IDENTIFICATION</scope>
    <source>
        <strain evidence="2">DF5081</strain>
    </source>
</reference>
<sequence length="495" mass="56008">MNWKLLAFLFITVSPATGNENAWLAEKSNKVVGNFSVPYDVQWEMKEPIGSLQGTYHLEEVDFMDFPPVLATVWSPEENFGLVAWPPKYCHAVEACFIDTSQISKNVLHITPSYCSDLAVRFYPHIGKLVVKNGGSEVEMFNQASTVSFRASGKDLIVQGSESYQTKSADWQKLKPKTVTLTGAKGRSILLLTNSRFCFAHVSQPMRNAKFRALLHPRRHKDYKKLPFALTSYLYPEGERTIFNPPISEGGKKKYDVMSVLKGSKFLVNSVIQQSATCSSFQSKSLNPLKHSIGVISVDSWEMMQDMSTFTNRMESFQIRIGKQCSWIRLWFGGANEDMSKYDKAMKLENTIDLFLDQQFVLGPDSDEARPLSGDSSLIGTISVRRFRVASDPKKNIVELSYGKDRGPVFPFKEYFHMPAMYAKAVTLNIIKAPECSAVLVPGSLAYRFGSGYRPPWNVLTFQNCKRFSIEPEPRLKKDHEDRMDKIPTNFKIPG</sequence>
<feature type="signal peptide" evidence="1">
    <location>
        <begin position="1"/>
        <end position="18"/>
    </location>
</feature>
<evidence type="ECO:0008006" key="4">
    <source>
        <dbReference type="Google" id="ProtNLM"/>
    </source>
</evidence>
<protein>
    <recommendedName>
        <fullName evidence="4">Glycosyltransferase family 92 protein</fullName>
    </recommendedName>
</protein>
<feature type="chain" id="PRO_5035832946" description="Glycosyltransferase family 92 protein" evidence="1">
    <location>
        <begin position="19"/>
        <end position="495"/>
    </location>
</feature>
<dbReference type="EnsemblMetazoa" id="CJA03188.1">
    <property type="protein sequence ID" value="CJA03188.1"/>
    <property type="gene ID" value="WBGene00122392"/>
</dbReference>
<accession>A0A8R1DJ73</accession>
<evidence type="ECO:0000313" key="2">
    <source>
        <dbReference type="EnsemblMetazoa" id="CJA03188.1"/>
    </source>
</evidence>
<proteinExistence type="predicted"/>
<keyword evidence="1" id="KW-0732">Signal</keyword>
<dbReference type="AlphaFoldDB" id="A0A8R1DJ73"/>
<reference evidence="3" key="1">
    <citation type="submission" date="2010-08" db="EMBL/GenBank/DDBJ databases">
        <authorList>
            <consortium name="Caenorhabditis japonica Sequencing Consortium"/>
            <person name="Wilson R.K."/>
        </authorList>
    </citation>
    <scope>NUCLEOTIDE SEQUENCE [LARGE SCALE GENOMIC DNA]</scope>
    <source>
        <strain evidence="3">DF5081</strain>
    </source>
</reference>
<keyword evidence="3" id="KW-1185">Reference proteome</keyword>